<accession>A0A2N9L3Y2</accession>
<organism evidence="1 2">
    <name type="scientific">Candidatus Sulfuritelmatomonas gaucii</name>
    <dbReference type="NCBI Taxonomy" id="2043161"/>
    <lineage>
        <taxon>Bacteria</taxon>
        <taxon>Pseudomonadati</taxon>
        <taxon>Acidobacteriota</taxon>
        <taxon>Terriglobia</taxon>
        <taxon>Terriglobales</taxon>
        <taxon>Acidobacteriaceae</taxon>
        <taxon>Candidatus Sulfuritelmatomonas</taxon>
    </lineage>
</organism>
<evidence type="ECO:0000313" key="2">
    <source>
        <dbReference type="Proteomes" id="UP000239735"/>
    </source>
</evidence>
<sequence>MAYRNRGQAPYLIHISGWLVDTALNPCASSASTSFMFWISPPPTTGKPGEIARTRSSIFGATSAGNISSACTGEFFNWLLMVSIAPESSRKVR</sequence>
<evidence type="ECO:0000313" key="1">
    <source>
        <dbReference type="EMBL" id="SPE17931.1"/>
    </source>
</evidence>
<dbReference type="Proteomes" id="UP000239735">
    <property type="component" value="Unassembled WGS sequence"/>
</dbReference>
<name>A0A2N9L3Y2_9BACT</name>
<proteinExistence type="predicted"/>
<protein>
    <submittedName>
        <fullName evidence="1">Uncharacterized protein</fullName>
    </submittedName>
</protein>
<gene>
    <name evidence="1" type="ORF">SBA5_120007</name>
</gene>
<dbReference type="AlphaFoldDB" id="A0A2N9L3Y2"/>
<reference evidence="2" key="1">
    <citation type="submission" date="2018-02" db="EMBL/GenBank/DDBJ databases">
        <authorList>
            <person name="Hausmann B."/>
        </authorList>
    </citation>
    <scope>NUCLEOTIDE SEQUENCE [LARGE SCALE GENOMIC DNA]</scope>
    <source>
        <strain evidence="2">Peat soil MAG SbA5</strain>
    </source>
</reference>
<dbReference type="EMBL" id="OKRB01000024">
    <property type="protein sequence ID" value="SPE17931.1"/>
    <property type="molecule type" value="Genomic_DNA"/>
</dbReference>